<evidence type="ECO:0000313" key="3">
    <source>
        <dbReference type="Proteomes" id="UP001583186"/>
    </source>
</evidence>
<reference evidence="2 3" key="1">
    <citation type="journal article" date="2024" name="IMA Fungus">
        <title>IMA Genome - F19 : A genome assembly and annotation guide to empower mycologists, including annotated draft genome sequences of Ceratocystis pirilliformis, Diaporthe australafricana, Fusarium ophioides, Paecilomyces lecythidis, and Sporothrix stenoceras.</title>
        <authorList>
            <person name="Aylward J."/>
            <person name="Wilson A.M."/>
            <person name="Visagie C.M."/>
            <person name="Spraker J."/>
            <person name="Barnes I."/>
            <person name="Buitendag C."/>
            <person name="Ceriani C."/>
            <person name="Del Mar Angel L."/>
            <person name="du Plessis D."/>
            <person name="Fuchs T."/>
            <person name="Gasser K."/>
            <person name="Kramer D."/>
            <person name="Li W."/>
            <person name="Munsamy K."/>
            <person name="Piso A."/>
            <person name="Price J.L."/>
            <person name="Sonnekus B."/>
            <person name="Thomas C."/>
            <person name="van der Nest A."/>
            <person name="van Dijk A."/>
            <person name="van Heerden A."/>
            <person name="van Vuuren N."/>
            <person name="Yilmaz N."/>
            <person name="Duong T.A."/>
            <person name="van der Merwe N.A."/>
            <person name="Wingfield M.J."/>
            <person name="Wingfield B.D."/>
        </authorList>
    </citation>
    <scope>NUCLEOTIDE SEQUENCE [LARGE SCALE GENOMIC DNA]</scope>
    <source>
        <strain evidence="2 3">CMW 5346</strain>
    </source>
</reference>
<feature type="region of interest" description="Disordered" evidence="1">
    <location>
        <begin position="1"/>
        <end position="29"/>
    </location>
</feature>
<organism evidence="2 3">
    <name type="scientific">Sporothrix stenoceras</name>
    <dbReference type="NCBI Taxonomy" id="5173"/>
    <lineage>
        <taxon>Eukaryota</taxon>
        <taxon>Fungi</taxon>
        <taxon>Dikarya</taxon>
        <taxon>Ascomycota</taxon>
        <taxon>Pezizomycotina</taxon>
        <taxon>Sordariomycetes</taxon>
        <taxon>Sordariomycetidae</taxon>
        <taxon>Ophiostomatales</taxon>
        <taxon>Ophiostomataceae</taxon>
        <taxon>Sporothrix</taxon>
    </lineage>
</organism>
<evidence type="ECO:0000256" key="1">
    <source>
        <dbReference type="SAM" id="MobiDB-lite"/>
    </source>
</evidence>
<sequence length="107" mass="11463">MSSTGLLPGGTAAKSNMDVPDSKDQDPRTLCHRGFILTRRLTQTEQASDMPAESPPDYTEETFKILKAHIDAVEAMVAALDVDEIAQLAMSLSTDLDAALGLKGTKE</sequence>
<protein>
    <submittedName>
        <fullName evidence="2">Uncharacterized protein</fullName>
    </submittedName>
</protein>
<keyword evidence="3" id="KW-1185">Reference proteome</keyword>
<comment type="caution">
    <text evidence="2">The sequence shown here is derived from an EMBL/GenBank/DDBJ whole genome shotgun (WGS) entry which is preliminary data.</text>
</comment>
<dbReference type="EMBL" id="JAWCUI010000096">
    <property type="protein sequence ID" value="KAL1888289.1"/>
    <property type="molecule type" value="Genomic_DNA"/>
</dbReference>
<dbReference type="Proteomes" id="UP001583186">
    <property type="component" value="Unassembled WGS sequence"/>
</dbReference>
<evidence type="ECO:0000313" key="2">
    <source>
        <dbReference type="EMBL" id="KAL1888289.1"/>
    </source>
</evidence>
<proteinExistence type="predicted"/>
<feature type="compositionally biased region" description="Basic and acidic residues" evidence="1">
    <location>
        <begin position="20"/>
        <end position="29"/>
    </location>
</feature>
<name>A0ABR3YLM3_9PEZI</name>
<gene>
    <name evidence="2" type="ORF">Sste5346_009681</name>
</gene>
<accession>A0ABR3YLM3</accession>